<sequence>MKLKMLGALFALSLAACASFPGDQVAPTKLPSMASYQQRPSVYVDFAFYQGEPGSQGAVEMPQAREQLKPQLETLLRESGLFSRYSLDQFQKQPGDYTLKLKVYNHGSSGAAMLSGIITGVSLFIIPGTARDDYTMTLQVIDPDGRPVLAQQNNESIRTWLGIWFLPLAAHTPKDATNDAFSRQFNALLKKLVDQQVLKYAQLPSPLRG</sequence>
<evidence type="ECO:0000256" key="1">
    <source>
        <dbReference type="SAM" id="SignalP"/>
    </source>
</evidence>
<accession>A0A1G8G8R8</accession>
<organism evidence="2 3">
    <name type="scientific">Pseudomonas panipatensis</name>
    <dbReference type="NCBI Taxonomy" id="428992"/>
    <lineage>
        <taxon>Bacteria</taxon>
        <taxon>Pseudomonadati</taxon>
        <taxon>Pseudomonadota</taxon>
        <taxon>Gammaproteobacteria</taxon>
        <taxon>Pseudomonadales</taxon>
        <taxon>Pseudomonadaceae</taxon>
        <taxon>Pseudomonas</taxon>
    </lineage>
</organism>
<dbReference type="OrthoDB" id="328131at2"/>
<dbReference type="PROSITE" id="PS51257">
    <property type="entry name" value="PROKAR_LIPOPROTEIN"/>
    <property type="match status" value="1"/>
</dbReference>
<feature type="signal peptide" evidence="1">
    <location>
        <begin position="1"/>
        <end position="18"/>
    </location>
</feature>
<keyword evidence="3" id="KW-1185">Reference proteome</keyword>
<gene>
    <name evidence="2" type="ORF">SAMN05216272_10483</name>
</gene>
<name>A0A1G8G8R8_9PSED</name>
<dbReference type="Proteomes" id="UP000199636">
    <property type="component" value="Unassembled WGS sequence"/>
</dbReference>
<keyword evidence="1" id="KW-0732">Signal</keyword>
<feature type="chain" id="PRO_5011661014" description="DUF4136 domain-containing protein" evidence="1">
    <location>
        <begin position="19"/>
        <end position="209"/>
    </location>
</feature>
<dbReference type="RefSeq" id="WP_090262519.1">
    <property type="nucleotide sequence ID" value="NZ_FNDS01000004.1"/>
</dbReference>
<evidence type="ECO:0000313" key="3">
    <source>
        <dbReference type="Proteomes" id="UP000199636"/>
    </source>
</evidence>
<reference evidence="3" key="1">
    <citation type="submission" date="2016-10" db="EMBL/GenBank/DDBJ databases">
        <authorList>
            <person name="Varghese N."/>
            <person name="Submissions S."/>
        </authorList>
    </citation>
    <scope>NUCLEOTIDE SEQUENCE [LARGE SCALE GENOMIC DNA]</scope>
    <source>
        <strain evidence="3">CCM 7469</strain>
    </source>
</reference>
<evidence type="ECO:0000313" key="2">
    <source>
        <dbReference type="EMBL" id="SDH90795.1"/>
    </source>
</evidence>
<evidence type="ECO:0008006" key="4">
    <source>
        <dbReference type="Google" id="ProtNLM"/>
    </source>
</evidence>
<proteinExistence type="predicted"/>
<dbReference type="EMBL" id="FNDS01000004">
    <property type="protein sequence ID" value="SDH90795.1"/>
    <property type="molecule type" value="Genomic_DNA"/>
</dbReference>
<protein>
    <recommendedName>
        <fullName evidence="4">DUF4136 domain-containing protein</fullName>
    </recommendedName>
</protein>
<dbReference type="AlphaFoldDB" id="A0A1G8G8R8"/>